<keyword evidence="8" id="KW-0472">Membrane</keyword>
<evidence type="ECO:0000256" key="7">
    <source>
        <dbReference type="SAM" id="Coils"/>
    </source>
</evidence>
<evidence type="ECO:0000256" key="8">
    <source>
        <dbReference type="SAM" id="Phobius"/>
    </source>
</evidence>
<dbReference type="GO" id="GO:0007165">
    <property type="term" value="P:signal transduction"/>
    <property type="evidence" value="ECO:0007669"/>
    <property type="project" value="UniProtKB-KW"/>
</dbReference>
<evidence type="ECO:0000256" key="6">
    <source>
        <dbReference type="PROSITE-ProRule" id="PRU00284"/>
    </source>
</evidence>
<dbReference type="InterPro" id="IPR035938">
    <property type="entry name" value="Hemerythrin-like_sf"/>
</dbReference>
<dbReference type="Pfam" id="PF00015">
    <property type="entry name" value="MCPsignal"/>
    <property type="match status" value="1"/>
</dbReference>
<evidence type="ECO:0000313" key="12">
    <source>
        <dbReference type="Proteomes" id="UP000251075"/>
    </source>
</evidence>
<keyword evidence="8" id="KW-1133">Transmembrane helix</keyword>
<evidence type="ECO:0000259" key="9">
    <source>
        <dbReference type="PROSITE" id="PS50111"/>
    </source>
</evidence>
<keyword evidence="4 6" id="KW-0807">Transducer</keyword>
<dbReference type="AlphaFoldDB" id="A0A364NVA2"/>
<dbReference type="InterPro" id="IPR003660">
    <property type="entry name" value="HAMP_dom"/>
</dbReference>
<dbReference type="PROSITE" id="PS50885">
    <property type="entry name" value="HAMP"/>
    <property type="match status" value="1"/>
</dbReference>
<dbReference type="SMART" id="SM00283">
    <property type="entry name" value="MA"/>
    <property type="match status" value="1"/>
</dbReference>
<keyword evidence="12" id="KW-1185">Reference proteome</keyword>
<comment type="similarity">
    <text evidence="1">Belongs to the hemerythrin family.</text>
</comment>
<dbReference type="Pfam" id="PF00672">
    <property type="entry name" value="HAMP"/>
    <property type="match status" value="1"/>
</dbReference>
<keyword evidence="8" id="KW-0812">Transmembrane</keyword>
<dbReference type="CDD" id="cd12107">
    <property type="entry name" value="Hemerythrin"/>
    <property type="match status" value="1"/>
</dbReference>
<evidence type="ECO:0008006" key="13">
    <source>
        <dbReference type="Google" id="ProtNLM"/>
    </source>
</evidence>
<reference evidence="11 12" key="1">
    <citation type="submission" date="2017-11" db="EMBL/GenBank/DDBJ databases">
        <title>Draft genome sequence of magnetotactic bacterium Magnetospirillum kuznetsovii LBB-42.</title>
        <authorList>
            <person name="Grouzdev D.S."/>
            <person name="Rysina M.S."/>
            <person name="Baslerov R.V."/>
            <person name="Koziaeva V."/>
        </authorList>
    </citation>
    <scope>NUCLEOTIDE SEQUENCE [LARGE SCALE GENOMIC DNA]</scope>
    <source>
        <strain evidence="11 12">LBB-42</strain>
    </source>
</reference>
<feature type="domain" description="HAMP" evidence="10">
    <location>
        <begin position="355"/>
        <end position="408"/>
    </location>
</feature>
<dbReference type="PANTHER" id="PTHR32089:SF112">
    <property type="entry name" value="LYSOZYME-LIKE PROTEIN-RELATED"/>
    <property type="match status" value="1"/>
</dbReference>
<comment type="caution">
    <text evidence="11">The sequence shown here is derived from an EMBL/GenBank/DDBJ whole genome shotgun (WGS) entry which is preliminary data.</text>
</comment>
<dbReference type="GO" id="GO:0046872">
    <property type="term" value="F:metal ion binding"/>
    <property type="evidence" value="ECO:0007669"/>
    <property type="project" value="UniProtKB-KW"/>
</dbReference>
<dbReference type="Gene3D" id="1.10.287.950">
    <property type="entry name" value="Methyl-accepting chemotaxis protein"/>
    <property type="match status" value="1"/>
</dbReference>
<dbReference type="EMBL" id="PGTO01000014">
    <property type="protein sequence ID" value="RAU21014.1"/>
    <property type="molecule type" value="Genomic_DNA"/>
</dbReference>
<accession>A0A364NVA2</accession>
<keyword evidence="7" id="KW-0175">Coiled coil</keyword>
<evidence type="ECO:0000256" key="3">
    <source>
        <dbReference type="ARBA" id="ARBA00023004"/>
    </source>
</evidence>
<feature type="transmembrane region" description="Helical" evidence="8">
    <location>
        <begin position="331"/>
        <end position="354"/>
    </location>
</feature>
<name>A0A364NVA2_9PROT</name>
<dbReference type="Gene3D" id="6.10.340.10">
    <property type="match status" value="1"/>
</dbReference>
<keyword evidence="2" id="KW-0479">Metal-binding</keyword>
<evidence type="ECO:0000256" key="4">
    <source>
        <dbReference type="ARBA" id="ARBA00023224"/>
    </source>
</evidence>
<evidence type="ECO:0000256" key="2">
    <source>
        <dbReference type="ARBA" id="ARBA00022723"/>
    </source>
</evidence>
<dbReference type="PROSITE" id="PS50111">
    <property type="entry name" value="CHEMOTAXIS_TRANSDUC_2"/>
    <property type="match status" value="1"/>
</dbReference>
<evidence type="ECO:0000256" key="1">
    <source>
        <dbReference type="ARBA" id="ARBA00010587"/>
    </source>
</evidence>
<comment type="similarity">
    <text evidence="5">Belongs to the methyl-accepting chemotaxis (MCP) protein family.</text>
</comment>
<sequence>MSDTMEATIWAPWRRTGSLGGGPYGVVARAAAKRCASLAEHLLLWWKNGDVPWFRNISIQARFSLLIGVVVAAGVLVGLAYALGERSISGALDDQSEYQSLLELSNGIRAGALVMETDANGLTAERLSKFAEDFDTQYYLVTAALEAIKASAVAMEHQAEIHGLEAALNEVAAQFAVVAKATNTLGLTESQGLRGKLRASVKAIEDELKMWPNTDDLKTRMLRWREAEKDFMLYQDASYLGKSRGQALQFDIGLDSAAIPNSTKDDFRAMATRYSADMVAYGNAHLEQQTEIGKLRVMFAALQPRIQAFAAMAHTGVAEATDRQNVTRAQVGGVLSLVGGLALLTVLLVGVISARSIGRPVLLMEEAMSRLAEGDNLVEIPGVHRADEVGLMAKAVRVFRDNALAMEELRVRQEAEQAAKELRSQQREALIADFDSEVAAIIQTVAMSATDTESTAREMDAFASQTVMQMQSVDQSSNAATANVQAMAAAAEQLAYSIEEISSRVSEASQIAVVAAENAAKTDSIVQSLFDASNHIGTVVTFIQTIASQTRLLALNATIEAARAGEHGHGFTVVANEVKQLADKTSQATDDIARQIASVQAAGKSAVVAIREISASVNQVNQISGTIAAAVEEQGAATKEIARSAQDAAQGTTMVASSINWVVKEAAQMQGSASAMLETSVQMSGQSEVLRAIVDNFLLGVTDGAPSLKWGDNWLTGHAVIDADHKMLVQYVNDLSTAMMKSKGRSVAGDILDNLARYTVEHFAREEKIWAEAGLPSLKGHQQIHADLLARVGAFADDFRSGKANVTTEILSFLREWLMDHVFKTDKAAVAAIGRRVG</sequence>
<dbReference type="InterPro" id="IPR012827">
    <property type="entry name" value="Hemerythrin_metal-bd"/>
</dbReference>
<dbReference type="RefSeq" id="WP_112146377.1">
    <property type="nucleotide sequence ID" value="NZ_PGTO01000014.1"/>
</dbReference>
<dbReference type="OrthoDB" id="3289104at2"/>
<feature type="coiled-coil region" evidence="7">
    <location>
        <begin position="405"/>
        <end position="432"/>
    </location>
</feature>
<dbReference type="Gene3D" id="1.20.120.50">
    <property type="entry name" value="Hemerythrin-like"/>
    <property type="match status" value="1"/>
</dbReference>
<dbReference type="CDD" id="cd06225">
    <property type="entry name" value="HAMP"/>
    <property type="match status" value="1"/>
</dbReference>
<dbReference type="SMART" id="SM00304">
    <property type="entry name" value="HAMP"/>
    <property type="match status" value="1"/>
</dbReference>
<feature type="transmembrane region" description="Helical" evidence="8">
    <location>
        <begin position="63"/>
        <end position="83"/>
    </location>
</feature>
<evidence type="ECO:0000259" key="10">
    <source>
        <dbReference type="PROSITE" id="PS50885"/>
    </source>
</evidence>
<dbReference type="PANTHER" id="PTHR32089">
    <property type="entry name" value="METHYL-ACCEPTING CHEMOTAXIS PROTEIN MCPB"/>
    <property type="match status" value="1"/>
</dbReference>
<dbReference type="InterPro" id="IPR012312">
    <property type="entry name" value="Hemerythrin-like"/>
</dbReference>
<proteinExistence type="inferred from homology"/>
<dbReference type="SUPFAM" id="SSF58104">
    <property type="entry name" value="Methyl-accepting chemotaxis protein (MCP) signaling domain"/>
    <property type="match status" value="1"/>
</dbReference>
<gene>
    <name evidence="11" type="ORF">CU669_15635</name>
</gene>
<dbReference type="Proteomes" id="UP000251075">
    <property type="component" value="Unassembled WGS sequence"/>
</dbReference>
<evidence type="ECO:0000313" key="11">
    <source>
        <dbReference type="EMBL" id="RAU21014.1"/>
    </source>
</evidence>
<keyword evidence="3" id="KW-0408">Iron</keyword>
<dbReference type="SUPFAM" id="SSF47188">
    <property type="entry name" value="Hemerythrin-like"/>
    <property type="match status" value="1"/>
</dbReference>
<dbReference type="NCBIfam" id="NF033749">
    <property type="entry name" value="bact_hemeryth"/>
    <property type="match status" value="1"/>
</dbReference>
<evidence type="ECO:0000256" key="5">
    <source>
        <dbReference type="ARBA" id="ARBA00029447"/>
    </source>
</evidence>
<organism evidence="11 12">
    <name type="scientific">Paramagnetospirillum kuznetsovii</name>
    <dbReference type="NCBI Taxonomy" id="2053833"/>
    <lineage>
        <taxon>Bacteria</taxon>
        <taxon>Pseudomonadati</taxon>
        <taxon>Pseudomonadota</taxon>
        <taxon>Alphaproteobacteria</taxon>
        <taxon>Rhodospirillales</taxon>
        <taxon>Magnetospirillaceae</taxon>
        <taxon>Paramagnetospirillum</taxon>
    </lineage>
</organism>
<dbReference type="GO" id="GO:0016020">
    <property type="term" value="C:membrane"/>
    <property type="evidence" value="ECO:0007669"/>
    <property type="project" value="InterPro"/>
</dbReference>
<protein>
    <recommendedName>
        <fullName evidence="13">Methyl-accepting chemotaxis protein</fullName>
    </recommendedName>
</protein>
<dbReference type="InterPro" id="IPR004089">
    <property type="entry name" value="MCPsignal_dom"/>
</dbReference>
<feature type="domain" description="Methyl-accepting transducer" evidence="9">
    <location>
        <begin position="455"/>
        <end position="670"/>
    </location>
</feature>
<dbReference type="Pfam" id="PF01814">
    <property type="entry name" value="Hemerythrin"/>
    <property type="match status" value="1"/>
</dbReference>
<dbReference type="NCBIfam" id="TIGR02481">
    <property type="entry name" value="hemeryth_dom"/>
    <property type="match status" value="1"/>
</dbReference>